<evidence type="ECO:0000259" key="5">
    <source>
        <dbReference type="PROSITE" id="PS50970"/>
    </source>
</evidence>
<evidence type="ECO:0000313" key="6">
    <source>
        <dbReference type="EMBL" id="KAJ8315870.1"/>
    </source>
</evidence>
<evidence type="ECO:0000256" key="4">
    <source>
        <dbReference type="PROSITE-ProRule" id="PRU00333"/>
    </source>
</evidence>
<gene>
    <name evidence="6" type="ORF">KUTeg_008020</name>
</gene>
<evidence type="ECO:0000256" key="2">
    <source>
        <dbReference type="ARBA" id="ARBA00022679"/>
    </source>
</evidence>
<dbReference type="Pfam" id="PF02574">
    <property type="entry name" value="S-methyl_trans"/>
    <property type="match status" value="1"/>
</dbReference>
<keyword evidence="4" id="KW-0862">Zinc</keyword>
<dbReference type="SUPFAM" id="SSF82282">
    <property type="entry name" value="Homocysteine S-methyltransferase"/>
    <property type="match status" value="1"/>
</dbReference>
<keyword evidence="1 4" id="KW-0489">Methyltransferase</keyword>
<evidence type="ECO:0000256" key="3">
    <source>
        <dbReference type="ARBA" id="ARBA00034478"/>
    </source>
</evidence>
<dbReference type="InterPro" id="IPR036589">
    <property type="entry name" value="HCY_dom_sf"/>
</dbReference>
<feature type="binding site" evidence="4">
    <location>
        <position position="299"/>
    </location>
    <ligand>
        <name>Zn(2+)</name>
        <dbReference type="ChEBI" id="CHEBI:29105"/>
    </ligand>
</feature>
<keyword evidence="7" id="KW-1185">Reference proteome</keyword>
<dbReference type="PANTHER" id="PTHR11103:SF18">
    <property type="entry name" value="SLR1189 PROTEIN"/>
    <property type="match status" value="1"/>
</dbReference>
<comment type="caution">
    <text evidence="6">The sequence shown here is derived from an EMBL/GenBank/DDBJ whole genome shotgun (WGS) entry which is preliminary data.</text>
</comment>
<feature type="binding site" evidence="4">
    <location>
        <position position="300"/>
    </location>
    <ligand>
        <name>Zn(2+)</name>
        <dbReference type="ChEBI" id="CHEBI:29105"/>
    </ligand>
</feature>
<evidence type="ECO:0000313" key="7">
    <source>
        <dbReference type="Proteomes" id="UP001217089"/>
    </source>
</evidence>
<name>A0ABQ9FJK7_TEGGR</name>
<dbReference type="InterPro" id="IPR017226">
    <property type="entry name" value="BHMT-like"/>
</dbReference>
<comment type="cofactor">
    <cofactor evidence="4">
        <name>Zn(2+)</name>
        <dbReference type="ChEBI" id="CHEBI:29105"/>
    </cofactor>
</comment>
<keyword evidence="2 4" id="KW-0808">Transferase</keyword>
<dbReference type="PANTHER" id="PTHR11103">
    <property type="entry name" value="SLR1189 PROTEIN"/>
    <property type="match status" value="1"/>
</dbReference>
<dbReference type="PROSITE" id="PS50970">
    <property type="entry name" value="HCY"/>
    <property type="match status" value="1"/>
</dbReference>
<dbReference type="PIRSF" id="PIRSF037505">
    <property type="entry name" value="Betaine_HMT"/>
    <property type="match status" value="1"/>
</dbReference>
<dbReference type="InterPro" id="IPR003726">
    <property type="entry name" value="HCY_dom"/>
</dbReference>
<keyword evidence="4" id="KW-0479">Metal-binding</keyword>
<comment type="pathway">
    <text evidence="3">Amino-acid biosynthesis; L-methionine biosynthesis via de novo pathway.</text>
</comment>
<feature type="domain" description="Hcy-binding" evidence="5">
    <location>
        <begin position="1"/>
        <end position="314"/>
    </location>
</feature>
<dbReference type="Proteomes" id="UP001217089">
    <property type="component" value="Unassembled WGS sequence"/>
</dbReference>
<proteinExistence type="predicted"/>
<organism evidence="6 7">
    <name type="scientific">Tegillarca granosa</name>
    <name type="common">Malaysian cockle</name>
    <name type="synonym">Anadara granosa</name>
    <dbReference type="NCBI Taxonomy" id="220873"/>
    <lineage>
        <taxon>Eukaryota</taxon>
        <taxon>Metazoa</taxon>
        <taxon>Spiralia</taxon>
        <taxon>Lophotrochozoa</taxon>
        <taxon>Mollusca</taxon>
        <taxon>Bivalvia</taxon>
        <taxon>Autobranchia</taxon>
        <taxon>Pteriomorphia</taxon>
        <taxon>Arcoida</taxon>
        <taxon>Arcoidea</taxon>
        <taxon>Arcidae</taxon>
        <taxon>Tegillarca</taxon>
    </lineage>
</organism>
<evidence type="ECO:0000256" key="1">
    <source>
        <dbReference type="ARBA" id="ARBA00022603"/>
    </source>
</evidence>
<sequence length="347" mass="38365">MGLVERLKDGEDVLIAEGYLWECERRGYITLGANIPEVVIENPGLLKGLHEEFVHAGTDVVEAFNYYAHRSKLRMIGREDDLERLNRMALKMAREVADASGKLMAGGLCGTLEYKADDPKSIEWVRSMFKARNSGHLHELIEWVVEEKADFIIAETFYTFGEAMLALETIKEFGHGLPAVITLAPHASNETFDKVPLVEACVKLEQAGAAVVGLNCGRGPTTMLPLIKEIRAACKGPIAALPVCYRTNEDSKSFQSLRDPMTGELLKYIDLACVHCSRTDIRKFGEAAKAIGVNYVGLCCGNAANYFRELAESYGRKPEACKYSPNLTGSTVFSEGADADWYRYFVG</sequence>
<dbReference type="EMBL" id="JARBDR010000337">
    <property type="protein sequence ID" value="KAJ8315870.1"/>
    <property type="molecule type" value="Genomic_DNA"/>
</dbReference>
<feature type="binding site" evidence="4">
    <location>
        <position position="216"/>
    </location>
    <ligand>
        <name>Zn(2+)</name>
        <dbReference type="ChEBI" id="CHEBI:29105"/>
    </ligand>
</feature>
<accession>A0ABQ9FJK7</accession>
<dbReference type="Gene3D" id="3.20.20.330">
    <property type="entry name" value="Homocysteine-binding-like domain"/>
    <property type="match status" value="1"/>
</dbReference>
<protein>
    <recommendedName>
        <fullName evidence="5">Hcy-binding domain-containing protein</fullName>
    </recommendedName>
</protein>
<reference evidence="6 7" key="1">
    <citation type="submission" date="2022-12" db="EMBL/GenBank/DDBJ databases">
        <title>Chromosome-level genome of Tegillarca granosa.</title>
        <authorList>
            <person name="Kim J."/>
        </authorList>
    </citation>
    <scope>NUCLEOTIDE SEQUENCE [LARGE SCALE GENOMIC DNA]</scope>
    <source>
        <strain evidence="6">Teg-2019</strain>
        <tissue evidence="6">Adductor muscle</tissue>
    </source>
</reference>